<feature type="region of interest" description="Disordered" evidence="1">
    <location>
        <begin position="1"/>
        <end position="111"/>
    </location>
</feature>
<dbReference type="EMBL" id="BQNB010014107">
    <property type="protein sequence ID" value="GJT24082.1"/>
    <property type="molecule type" value="Genomic_DNA"/>
</dbReference>
<evidence type="ECO:0000313" key="2">
    <source>
        <dbReference type="EMBL" id="GJT24082.1"/>
    </source>
</evidence>
<reference evidence="2" key="2">
    <citation type="submission" date="2022-01" db="EMBL/GenBank/DDBJ databases">
        <authorList>
            <person name="Yamashiro T."/>
            <person name="Shiraishi A."/>
            <person name="Satake H."/>
            <person name="Nakayama K."/>
        </authorList>
    </citation>
    <scope>NUCLEOTIDE SEQUENCE</scope>
</reference>
<feature type="compositionally biased region" description="Acidic residues" evidence="1">
    <location>
        <begin position="154"/>
        <end position="182"/>
    </location>
</feature>
<feature type="compositionally biased region" description="Basic and acidic residues" evidence="1">
    <location>
        <begin position="193"/>
        <end position="207"/>
    </location>
</feature>
<dbReference type="Proteomes" id="UP001151760">
    <property type="component" value="Unassembled WGS sequence"/>
</dbReference>
<organism evidence="2 3">
    <name type="scientific">Tanacetum coccineum</name>
    <dbReference type="NCBI Taxonomy" id="301880"/>
    <lineage>
        <taxon>Eukaryota</taxon>
        <taxon>Viridiplantae</taxon>
        <taxon>Streptophyta</taxon>
        <taxon>Embryophyta</taxon>
        <taxon>Tracheophyta</taxon>
        <taxon>Spermatophyta</taxon>
        <taxon>Magnoliopsida</taxon>
        <taxon>eudicotyledons</taxon>
        <taxon>Gunneridae</taxon>
        <taxon>Pentapetalae</taxon>
        <taxon>asterids</taxon>
        <taxon>campanulids</taxon>
        <taxon>Asterales</taxon>
        <taxon>Asteraceae</taxon>
        <taxon>Asteroideae</taxon>
        <taxon>Anthemideae</taxon>
        <taxon>Anthemidinae</taxon>
        <taxon>Tanacetum</taxon>
    </lineage>
</organism>
<accession>A0ABQ5CC15</accession>
<comment type="caution">
    <text evidence="2">The sequence shown here is derived from an EMBL/GenBank/DDBJ whole genome shotgun (WGS) entry which is preliminary data.</text>
</comment>
<reference evidence="2" key="1">
    <citation type="journal article" date="2022" name="Int. J. Mol. Sci.">
        <title>Draft Genome of Tanacetum Coccineum: Genomic Comparison of Closely Related Tanacetum-Family Plants.</title>
        <authorList>
            <person name="Yamashiro T."/>
            <person name="Shiraishi A."/>
            <person name="Nakayama K."/>
            <person name="Satake H."/>
        </authorList>
    </citation>
    <scope>NUCLEOTIDE SEQUENCE</scope>
</reference>
<feature type="compositionally biased region" description="Pro residues" evidence="1">
    <location>
        <begin position="29"/>
        <end position="61"/>
    </location>
</feature>
<feature type="compositionally biased region" description="Basic and acidic residues" evidence="1">
    <location>
        <begin position="67"/>
        <end position="77"/>
    </location>
</feature>
<gene>
    <name evidence="2" type="ORF">Tco_0894019</name>
</gene>
<evidence type="ECO:0000313" key="3">
    <source>
        <dbReference type="Proteomes" id="UP001151760"/>
    </source>
</evidence>
<feature type="region of interest" description="Disordered" evidence="1">
    <location>
        <begin position="142"/>
        <end position="250"/>
    </location>
</feature>
<feature type="compositionally biased region" description="Basic residues" evidence="1">
    <location>
        <begin position="10"/>
        <end position="21"/>
    </location>
</feature>
<keyword evidence="3" id="KW-1185">Reference proteome</keyword>
<feature type="compositionally biased region" description="Basic residues" evidence="1">
    <location>
        <begin position="218"/>
        <end position="227"/>
    </location>
</feature>
<feature type="compositionally biased region" description="Basic and acidic residues" evidence="1">
    <location>
        <begin position="228"/>
        <end position="237"/>
    </location>
</feature>
<evidence type="ECO:0000256" key="1">
    <source>
        <dbReference type="SAM" id="MobiDB-lite"/>
    </source>
</evidence>
<protein>
    <submittedName>
        <fullName evidence="2">Uncharacterized protein</fullName>
    </submittedName>
</protein>
<name>A0ABQ5CC15_9ASTR</name>
<proteinExistence type="predicted"/>
<sequence>MPKTLGKKVINTHHHRRRLRRTITTTPRHSPPSQNPPPSPRHSPPPQNPPPSPRRSPPPPLYLATRISREEADDSKNKFAGPIPRPQPRQSRPQPRHPIAAETPATVEQDDHDVIHFDKSFDLALSTSLDDLDFVTLNIDGQSMDVDAPPDIINVDEDDDLIDDEDALPYDLADSDDEDLTNDDVAAMSADVARGHGGDGGGDDRPPPHQIPTGCRGKGTRKPNRGGRKADRLDTHRQTRNLGLRKITDQ</sequence>